<feature type="transmembrane region" description="Helical" evidence="1">
    <location>
        <begin position="42"/>
        <end position="61"/>
    </location>
</feature>
<gene>
    <name evidence="3" type="ORF">ASB58_10355</name>
</gene>
<protein>
    <recommendedName>
        <fullName evidence="2">DUF1468 domain-containing protein</fullName>
    </recommendedName>
</protein>
<feature type="domain" description="DUF1468" evidence="2">
    <location>
        <begin position="9"/>
        <end position="147"/>
    </location>
</feature>
<feature type="transmembrane region" description="Helical" evidence="1">
    <location>
        <begin position="82"/>
        <end position="112"/>
    </location>
</feature>
<evidence type="ECO:0000313" key="3">
    <source>
        <dbReference type="EMBL" id="RGP55439.1"/>
    </source>
</evidence>
<organism evidence="3 4">
    <name type="scientific">Pseudomonas abyssi</name>
    <dbReference type="NCBI Taxonomy" id="170540"/>
    <lineage>
        <taxon>Bacteria</taxon>
        <taxon>Pseudomonadati</taxon>
        <taxon>Pseudomonadota</taxon>
        <taxon>Gammaproteobacteria</taxon>
        <taxon>Pseudomonadales</taxon>
        <taxon>Pseudomonadaceae</taxon>
        <taxon>Pseudomonas</taxon>
    </lineage>
</organism>
<accession>A0A395R6K2</accession>
<dbReference type="OrthoDB" id="7069011at2"/>
<dbReference type="AlphaFoldDB" id="A0A395R6K2"/>
<keyword evidence="1" id="KW-0812">Transmembrane</keyword>
<dbReference type="RefSeq" id="WP_118130511.1">
    <property type="nucleotide sequence ID" value="NZ_LMAZ01000002.1"/>
</dbReference>
<evidence type="ECO:0000259" key="2">
    <source>
        <dbReference type="Pfam" id="PF07331"/>
    </source>
</evidence>
<keyword evidence="1" id="KW-1133">Transmembrane helix</keyword>
<name>A0A395R6K2_9PSED</name>
<dbReference type="EMBL" id="LMAZ01000002">
    <property type="protein sequence ID" value="RGP55439.1"/>
    <property type="molecule type" value="Genomic_DNA"/>
</dbReference>
<dbReference type="Pfam" id="PF07331">
    <property type="entry name" value="TctB"/>
    <property type="match status" value="1"/>
</dbReference>
<keyword evidence="4" id="KW-1185">Reference proteome</keyword>
<dbReference type="InterPro" id="IPR009936">
    <property type="entry name" value="DUF1468"/>
</dbReference>
<evidence type="ECO:0000313" key="4">
    <source>
        <dbReference type="Proteomes" id="UP000265411"/>
    </source>
</evidence>
<sequence>MSERTLDLWAGLLTVLAGLFGLLYLIPNHVGDGFGFGLSPRFFPYLCVGAITVLGALLFINRLLSQVDTRRIEFSRRHFARLLLLATLLALSLVLLHWLGYLAGAAFLVAGFMLAMGEQRLSRLIPTAVLWPQALWLLFKLALGAPLD</sequence>
<comment type="caution">
    <text evidence="3">The sequence shown here is derived from an EMBL/GenBank/DDBJ whole genome shotgun (WGS) entry which is preliminary data.</text>
</comment>
<dbReference type="Proteomes" id="UP000265411">
    <property type="component" value="Unassembled WGS sequence"/>
</dbReference>
<evidence type="ECO:0000256" key="1">
    <source>
        <dbReference type="SAM" id="Phobius"/>
    </source>
</evidence>
<reference evidence="3 4" key="1">
    <citation type="journal article" date="2018" name="Syst. Appl. Microbiol.">
        <title>Pseudomonas gallaeciensis sp. nov., isolated from crude-oil-contaminated intertidal sand samples after the Prestige oil spill.</title>
        <authorList>
            <person name="Mulet M."/>
            <person name="Sanchez D."/>
            <person name="Rodriguez A.C."/>
            <person name="Nogales B."/>
            <person name="Bosch R."/>
            <person name="Busquets A."/>
            <person name="Gomila M."/>
            <person name="Lalucat J."/>
            <person name="Garcia-Valdes E."/>
        </authorList>
    </citation>
    <scope>NUCLEOTIDE SEQUENCE [LARGE SCALE GENOMIC DNA]</scope>
    <source>
        <strain evidence="3 4">V113</strain>
    </source>
</reference>
<keyword evidence="1" id="KW-0472">Membrane</keyword>
<feature type="transmembrane region" description="Helical" evidence="1">
    <location>
        <begin position="7"/>
        <end position="26"/>
    </location>
</feature>
<proteinExistence type="predicted"/>